<proteinExistence type="predicted"/>
<feature type="domain" description="Carrier" evidence="1">
    <location>
        <begin position="1"/>
        <end position="79"/>
    </location>
</feature>
<dbReference type="SUPFAM" id="SSF47336">
    <property type="entry name" value="ACP-like"/>
    <property type="match status" value="1"/>
</dbReference>
<dbReference type="Gene3D" id="1.10.1200.10">
    <property type="entry name" value="ACP-like"/>
    <property type="match status" value="1"/>
</dbReference>
<dbReference type="Pfam" id="PF00550">
    <property type="entry name" value="PP-binding"/>
    <property type="match status" value="1"/>
</dbReference>
<dbReference type="RefSeq" id="WP_210089799.1">
    <property type="nucleotide sequence ID" value="NZ_JAGGKG010000013.1"/>
</dbReference>
<sequence length="84" mass="9805">MSHTEIELKVANFLKRCTKREQFDHGQSFQEMGIVNSLLMMQLILFIEKEFELTVGNEDLRNNTLSSINNIVEYIEHRTSSVTN</sequence>
<protein>
    <submittedName>
        <fullName evidence="2">Acyl carrier protein</fullName>
    </submittedName>
</protein>
<accession>A0ABS4FUE1</accession>
<dbReference type="EMBL" id="JAGGKG010000013">
    <property type="protein sequence ID" value="MBP1906196.1"/>
    <property type="molecule type" value="Genomic_DNA"/>
</dbReference>
<name>A0ABS4FUE1_9BACL</name>
<keyword evidence="3" id="KW-1185">Reference proteome</keyword>
<dbReference type="Proteomes" id="UP001519272">
    <property type="component" value="Unassembled WGS sequence"/>
</dbReference>
<evidence type="ECO:0000259" key="1">
    <source>
        <dbReference type="PROSITE" id="PS50075"/>
    </source>
</evidence>
<dbReference type="PROSITE" id="PS50075">
    <property type="entry name" value="CARRIER"/>
    <property type="match status" value="1"/>
</dbReference>
<reference evidence="2 3" key="1">
    <citation type="submission" date="2021-03" db="EMBL/GenBank/DDBJ databases">
        <title>Genomic Encyclopedia of Type Strains, Phase IV (KMG-IV): sequencing the most valuable type-strain genomes for metagenomic binning, comparative biology and taxonomic classification.</title>
        <authorList>
            <person name="Goeker M."/>
        </authorList>
    </citation>
    <scope>NUCLEOTIDE SEQUENCE [LARGE SCALE GENOMIC DNA]</scope>
    <source>
        <strain evidence="2 3">DSM 14349</strain>
    </source>
</reference>
<gene>
    <name evidence="2" type="ORF">J2Z32_002845</name>
</gene>
<comment type="caution">
    <text evidence="2">The sequence shown here is derived from an EMBL/GenBank/DDBJ whole genome shotgun (WGS) entry which is preliminary data.</text>
</comment>
<dbReference type="InterPro" id="IPR036736">
    <property type="entry name" value="ACP-like_sf"/>
</dbReference>
<dbReference type="InterPro" id="IPR009081">
    <property type="entry name" value="PP-bd_ACP"/>
</dbReference>
<evidence type="ECO:0000313" key="3">
    <source>
        <dbReference type="Proteomes" id="UP001519272"/>
    </source>
</evidence>
<organism evidence="2 3">
    <name type="scientific">Paenibacillus turicensis</name>
    <dbReference type="NCBI Taxonomy" id="160487"/>
    <lineage>
        <taxon>Bacteria</taxon>
        <taxon>Bacillati</taxon>
        <taxon>Bacillota</taxon>
        <taxon>Bacilli</taxon>
        <taxon>Bacillales</taxon>
        <taxon>Paenibacillaceae</taxon>
        <taxon>Paenibacillus</taxon>
    </lineage>
</organism>
<evidence type="ECO:0000313" key="2">
    <source>
        <dbReference type="EMBL" id="MBP1906196.1"/>
    </source>
</evidence>